<organism evidence="4 5">
    <name type="scientific">Limnovirga soli</name>
    <dbReference type="NCBI Taxonomy" id="2656915"/>
    <lineage>
        <taxon>Bacteria</taxon>
        <taxon>Pseudomonadati</taxon>
        <taxon>Bacteroidota</taxon>
        <taxon>Chitinophagia</taxon>
        <taxon>Chitinophagales</taxon>
        <taxon>Chitinophagaceae</taxon>
        <taxon>Limnovirga</taxon>
    </lineage>
</organism>
<dbReference type="InterPro" id="IPR035396">
    <property type="entry name" value="Bac_rhamnosid6H"/>
</dbReference>
<feature type="signal peptide" evidence="1">
    <location>
        <begin position="1"/>
        <end position="19"/>
    </location>
</feature>
<dbReference type="RefSeq" id="WP_171609922.1">
    <property type="nucleotide sequence ID" value="NZ_WHPF01000022.1"/>
</dbReference>
<gene>
    <name evidence="4" type="ORF">GD597_21075</name>
</gene>
<dbReference type="EMBL" id="WHPF01000022">
    <property type="protein sequence ID" value="NNV57970.1"/>
    <property type="molecule type" value="Genomic_DNA"/>
</dbReference>
<dbReference type="Pfam" id="PF17389">
    <property type="entry name" value="Bac_rhamnosid6H"/>
    <property type="match status" value="1"/>
</dbReference>
<dbReference type="SUPFAM" id="SSF48208">
    <property type="entry name" value="Six-hairpin glycosidases"/>
    <property type="match status" value="1"/>
</dbReference>
<dbReference type="InterPro" id="IPR012341">
    <property type="entry name" value="6hp_glycosidase-like_sf"/>
</dbReference>
<dbReference type="PANTHER" id="PTHR34987:SF4">
    <property type="entry name" value="ALPHA-L-RHAMNOSIDASE C-TERMINAL DOMAIN-CONTAINING PROTEIN"/>
    <property type="match status" value="1"/>
</dbReference>
<dbReference type="InterPro" id="IPR008928">
    <property type="entry name" value="6-hairpin_glycosidase_sf"/>
</dbReference>
<evidence type="ECO:0000256" key="1">
    <source>
        <dbReference type="SAM" id="SignalP"/>
    </source>
</evidence>
<dbReference type="AlphaFoldDB" id="A0A8J8FI05"/>
<dbReference type="InterPro" id="IPR049164">
    <property type="entry name" value="Glyco_hydro_78_N"/>
</dbReference>
<dbReference type="Pfam" id="PF21104">
    <property type="entry name" value="Glyco_hydro_78_N"/>
    <property type="match status" value="1"/>
</dbReference>
<protein>
    <submittedName>
        <fullName evidence="4">Bacterial alpha-L-rhamnosidase</fullName>
    </submittedName>
</protein>
<keyword evidence="5" id="KW-1185">Reference proteome</keyword>
<keyword evidence="1" id="KW-0732">Signal</keyword>
<reference evidence="4" key="1">
    <citation type="submission" date="2019-10" db="EMBL/GenBank/DDBJ databases">
        <title>Draft genome sequence of Panacibacter sp. KCS-6.</title>
        <authorList>
            <person name="Yim K.J."/>
        </authorList>
    </citation>
    <scope>NUCLEOTIDE SEQUENCE</scope>
    <source>
        <strain evidence="4">KCS-6</strain>
    </source>
</reference>
<feature type="domain" description="Alpha-L-rhamnosidase six-hairpin glycosidase" evidence="2">
    <location>
        <begin position="205"/>
        <end position="535"/>
    </location>
</feature>
<dbReference type="Gene3D" id="1.50.10.10">
    <property type="match status" value="1"/>
</dbReference>
<feature type="chain" id="PRO_5035173166" evidence="1">
    <location>
        <begin position="20"/>
        <end position="543"/>
    </location>
</feature>
<feature type="domain" description="Glycosyl hydrolase family 78 alpha-rhamnosidase N-terminal" evidence="3">
    <location>
        <begin position="53"/>
        <end position="189"/>
    </location>
</feature>
<proteinExistence type="predicted"/>
<name>A0A8J8FI05_9BACT</name>
<dbReference type="PANTHER" id="PTHR34987">
    <property type="entry name" value="C, PUTATIVE (AFU_ORTHOLOGUE AFUA_3G02880)-RELATED"/>
    <property type="match status" value="1"/>
</dbReference>
<dbReference type="Proteomes" id="UP000598971">
    <property type="component" value="Unassembled WGS sequence"/>
</dbReference>
<evidence type="ECO:0000259" key="3">
    <source>
        <dbReference type="Pfam" id="PF21104"/>
    </source>
</evidence>
<dbReference type="Gene3D" id="2.60.120.260">
    <property type="entry name" value="Galactose-binding domain-like"/>
    <property type="match status" value="1"/>
</dbReference>
<accession>A0A8J8FI05</accession>
<evidence type="ECO:0000313" key="4">
    <source>
        <dbReference type="EMBL" id="NNV57970.1"/>
    </source>
</evidence>
<evidence type="ECO:0000313" key="5">
    <source>
        <dbReference type="Proteomes" id="UP000598971"/>
    </source>
</evidence>
<comment type="caution">
    <text evidence="4">The sequence shown here is derived from an EMBL/GenBank/DDBJ whole genome shotgun (WGS) entry which is preliminary data.</text>
</comment>
<evidence type="ECO:0000259" key="2">
    <source>
        <dbReference type="Pfam" id="PF17389"/>
    </source>
</evidence>
<sequence>MKKSCFLFCALCFATILPAQDVFKDLRAAWLQKAEDTKPVLIETTKQPLTLDTLVKDAGVFQQWKAVPSQPIATLYNTSFIKQQTAVVDFGEHLTGYCSFTVEELNRAVDAPIRIKFTFGEVPSELTTPFDPYTGGLSRAWLQDEIITINEVPATITIPRRFAFRYVKLELLGSSGYSDFRISQLSVKATTSVNTTPAALAPSTDALIAQIDRVGLTTLKECMQTVYEDGPKRDRRLWIGDLYLESLANIYSFKNDALTRHCLYLLAGLSYNDGVAPSNVFERPRPHPQINPLFDYALIYDVAVKEYLDATGDTQTAQDLWPIVKQQLEVPKKYIGADGMMDYLRAGKEWWLFFDWRNGLDKQAALQGVVIWAYKNTYALAKKLGKENEVADLPALIKKMTEAAHKNLYDKTTGVFISGENKQVSYASQAWMILSGVATQAEGVKAFTVLPTMQQVVYPGAPYLYHYVMEAMIQCGMNKAAKDLMLSYWGGMVQKGADTFWEVYDPKDDFLSPYNFFPVNSYCHAWSCTPVYFIRKYPAIFQQ</sequence>
<dbReference type="GO" id="GO:0005975">
    <property type="term" value="P:carbohydrate metabolic process"/>
    <property type="evidence" value="ECO:0007669"/>
    <property type="project" value="InterPro"/>
</dbReference>